<keyword evidence="3" id="KW-1185">Reference proteome</keyword>
<dbReference type="EC" id="2.4.-.-" evidence="2"/>
<dbReference type="Pfam" id="PF13524">
    <property type="entry name" value="Glyco_trans_1_2"/>
    <property type="match status" value="1"/>
</dbReference>
<keyword evidence="2" id="KW-0808">Transferase</keyword>
<dbReference type="Gene3D" id="3.40.50.2000">
    <property type="entry name" value="Glycogen Phosphorylase B"/>
    <property type="match status" value="1"/>
</dbReference>
<feature type="domain" description="Spore protein YkvP/CgeB glycosyl transferase-like" evidence="1">
    <location>
        <begin position="161"/>
        <end position="320"/>
    </location>
</feature>
<gene>
    <name evidence="2" type="ORF">U7230_11165</name>
</gene>
<dbReference type="EMBL" id="CP141615">
    <property type="protein sequence ID" value="WRP16646.1"/>
    <property type="molecule type" value="Genomic_DNA"/>
</dbReference>
<dbReference type="GO" id="GO:0016757">
    <property type="term" value="F:glycosyltransferase activity"/>
    <property type="evidence" value="ECO:0007669"/>
    <property type="project" value="UniProtKB-KW"/>
</dbReference>
<dbReference type="Proteomes" id="UP001332192">
    <property type="component" value="Chromosome"/>
</dbReference>
<evidence type="ECO:0000313" key="3">
    <source>
        <dbReference type="Proteomes" id="UP001332192"/>
    </source>
</evidence>
<proteinExistence type="predicted"/>
<dbReference type="InterPro" id="IPR055259">
    <property type="entry name" value="YkvP/CgeB_Glyco_trans-like"/>
</dbReference>
<reference evidence="2 3" key="1">
    <citation type="journal article" date="2024" name="Front. Microbiol.">
        <title>Novel thermophilic genera Geochorda gen. nov. and Carboxydochorda gen. nov. from the deep terrestrial subsurface reveal the ecophysiological diversity in the class Limnochordia.</title>
        <authorList>
            <person name="Karnachuk O.V."/>
            <person name="Lukina A.P."/>
            <person name="Avakyan M.R."/>
            <person name="Kadnikov V.V."/>
            <person name="Begmatov S."/>
            <person name="Beletsky A.V."/>
            <person name="Vlasova K.G."/>
            <person name="Novikov A.A."/>
            <person name="Shcherbakova V.A."/>
            <person name="Mardanov A.V."/>
            <person name="Ravin N.V."/>
        </authorList>
    </citation>
    <scope>NUCLEOTIDE SEQUENCE [LARGE SCALE GENOMIC DNA]</scope>
    <source>
        <strain evidence="2 3">L945</strain>
    </source>
</reference>
<organism evidence="2 3">
    <name type="scientific">Carboxydichorda subterranea</name>
    <dbReference type="NCBI Taxonomy" id="3109565"/>
    <lineage>
        <taxon>Bacteria</taxon>
        <taxon>Bacillati</taxon>
        <taxon>Bacillota</taxon>
        <taxon>Limnochordia</taxon>
        <taxon>Limnochordales</taxon>
        <taxon>Geochordaceae</taxon>
        <taxon>Carboxydichorda</taxon>
    </lineage>
</organism>
<evidence type="ECO:0000313" key="2">
    <source>
        <dbReference type="EMBL" id="WRP16646.1"/>
    </source>
</evidence>
<dbReference type="SUPFAM" id="SSF53756">
    <property type="entry name" value="UDP-Glycosyltransferase/glycogen phosphorylase"/>
    <property type="match status" value="1"/>
</dbReference>
<evidence type="ECO:0000259" key="1">
    <source>
        <dbReference type="Pfam" id="PF13524"/>
    </source>
</evidence>
<keyword evidence="2" id="KW-0328">Glycosyltransferase</keyword>
<dbReference type="RefSeq" id="WP_324715918.1">
    <property type="nucleotide sequence ID" value="NZ_CP141615.1"/>
</dbReference>
<sequence>MTPEFLLVAHVPAFGFPGLASHIREALEAGFAARVTQVLPSQLTAELVESGRWAFMLALHGGSVDPDLVWRAKRRGIRTAVWITEAPYEIDLHTPRWLEPWDHVFTNDSASVEVYREAVRNVTYLPWCTNPRVYRPSSVSTDYRSDVCLVGQGFPNRMALLNAIAPALERLHVKLIGDWTGWGDALAPRLKRFVRPGVYDAGEVARYFCGAAINLNIHRDPMPETMPNNRNSRRVPARSPNNRLFDIAACGAFQLVDDSRPDIRRLYREGEEVVLFHDARDLAEKIEYYLAHPDERRRIAEAARRRTLWEHTFRHRLAVIVRSLMQPASGPTRASGDTSP</sequence>
<name>A0ABZ1BV14_9FIRM</name>
<protein>
    <submittedName>
        <fullName evidence="2">Glycosyltransferase</fullName>
        <ecNumber evidence="2">2.4.-.-</ecNumber>
    </submittedName>
</protein>
<accession>A0ABZ1BV14</accession>